<evidence type="ECO:0000313" key="3">
    <source>
        <dbReference type="Proteomes" id="UP000197138"/>
    </source>
</evidence>
<evidence type="ECO:0000313" key="2">
    <source>
        <dbReference type="EMBL" id="OWM66951.1"/>
    </source>
</evidence>
<evidence type="ECO:0000256" key="1">
    <source>
        <dbReference type="SAM" id="MobiDB-lite"/>
    </source>
</evidence>
<feature type="region of interest" description="Disordered" evidence="1">
    <location>
        <begin position="1"/>
        <end position="67"/>
    </location>
</feature>
<feature type="compositionally biased region" description="Basic and acidic residues" evidence="1">
    <location>
        <begin position="52"/>
        <end position="67"/>
    </location>
</feature>
<organism evidence="2 3">
    <name type="scientific">Punica granatum</name>
    <name type="common">Pomegranate</name>
    <dbReference type="NCBI Taxonomy" id="22663"/>
    <lineage>
        <taxon>Eukaryota</taxon>
        <taxon>Viridiplantae</taxon>
        <taxon>Streptophyta</taxon>
        <taxon>Embryophyta</taxon>
        <taxon>Tracheophyta</taxon>
        <taxon>Spermatophyta</taxon>
        <taxon>Magnoliopsida</taxon>
        <taxon>eudicotyledons</taxon>
        <taxon>Gunneridae</taxon>
        <taxon>Pentapetalae</taxon>
        <taxon>rosids</taxon>
        <taxon>malvids</taxon>
        <taxon>Myrtales</taxon>
        <taxon>Lythraceae</taxon>
        <taxon>Punica</taxon>
    </lineage>
</organism>
<accession>A0A218W3Y2</accession>
<feature type="compositionally biased region" description="Basic and acidic residues" evidence="1">
    <location>
        <begin position="12"/>
        <end position="21"/>
    </location>
</feature>
<feature type="compositionally biased region" description="Basic and acidic residues" evidence="1">
    <location>
        <begin position="31"/>
        <end position="45"/>
    </location>
</feature>
<name>A0A218W3Y2_PUNGR</name>
<gene>
    <name evidence="2" type="ORF">CDL15_Pgr005422</name>
</gene>
<reference evidence="3" key="1">
    <citation type="journal article" date="2017" name="Plant J.">
        <title>The pomegranate (Punica granatum L.) genome and the genomics of punicalagin biosynthesis.</title>
        <authorList>
            <person name="Qin G."/>
            <person name="Xu C."/>
            <person name="Ming R."/>
            <person name="Tang H."/>
            <person name="Guyot R."/>
            <person name="Kramer E.M."/>
            <person name="Hu Y."/>
            <person name="Yi X."/>
            <person name="Qi Y."/>
            <person name="Xu X."/>
            <person name="Gao Z."/>
            <person name="Pan H."/>
            <person name="Jian J."/>
            <person name="Tian Y."/>
            <person name="Yue Z."/>
            <person name="Xu Y."/>
        </authorList>
    </citation>
    <scope>NUCLEOTIDE SEQUENCE [LARGE SCALE GENOMIC DNA]</scope>
    <source>
        <strain evidence="3">cv. Dabenzi</strain>
    </source>
</reference>
<proteinExistence type="predicted"/>
<feature type="compositionally biased region" description="Polar residues" evidence="1">
    <location>
        <begin position="1"/>
        <end position="10"/>
    </location>
</feature>
<sequence>MDAKSWTRSQKISKDGREVRKAVKMRWTRSPGREVRKAVKLDTKSWTHSPKSGKDGHEVLDEKSEKR</sequence>
<protein>
    <submittedName>
        <fullName evidence="2">Uncharacterized protein</fullName>
    </submittedName>
</protein>
<dbReference type="Proteomes" id="UP000197138">
    <property type="component" value="Unassembled WGS sequence"/>
</dbReference>
<dbReference type="EMBL" id="MTKT01005453">
    <property type="protein sequence ID" value="OWM66951.1"/>
    <property type="molecule type" value="Genomic_DNA"/>
</dbReference>
<comment type="caution">
    <text evidence="2">The sequence shown here is derived from an EMBL/GenBank/DDBJ whole genome shotgun (WGS) entry which is preliminary data.</text>
</comment>
<dbReference type="AlphaFoldDB" id="A0A218W3Y2"/>